<name>A0ABD5EBW7_9ACTN</name>
<dbReference type="CDD" id="cd04301">
    <property type="entry name" value="NAT_SF"/>
    <property type="match status" value="1"/>
</dbReference>
<protein>
    <submittedName>
        <fullName evidence="5">GNAT family N-acetyltransferase</fullName>
    </submittedName>
</protein>
<keyword evidence="2" id="KW-0012">Acyltransferase</keyword>
<feature type="compositionally biased region" description="Gly residues" evidence="3">
    <location>
        <begin position="181"/>
        <end position="193"/>
    </location>
</feature>
<dbReference type="EMBL" id="JAVRER010000051">
    <property type="protein sequence ID" value="MDT0418692.1"/>
    <property type="molecule type" value="Genomic_DNA"/>
</dbReference>
<evidence type="ECO:0000313" key="5">
    <source>
        <dbReference type="EMBL" id="MDT0418692.1"/>
    </source>
</evidence>
<organism evidence="5 6">
    <name type="scientific">Streptomyces evansiae</name>
    <dbReference type="NCBI Taxonomy" id="3075535"/>
    <lineage>
        <taxon>Bacteria</taxon>
        <taxon>Bacillati</taxon>
        <taxon>Actinomycetota</taxon>
        <taxon>Actinomycetes</taxon>
        <taxon>Kitasatosporales</taxon>
        <taxon>Streptomycetaceae</taxon>
        <taxon>Streptomyces</taxon>
    </lineage>
</organism>
<gene>
    <name evidence="5" type="ORF">RM574_24750</name>
</gene>
<dbReference type="InterPro" id="IPR000182">
    <property type="entry name" value="GNAT_dom"/>
</dbReference>
<feature type="domain" description="N-acetyltransferase" evidence="4">
    <location>
        <begin position="19"/>
        <end position="174"/>
    </location>
</feature>
<dbReference type="InterPro" id="IPR050832">
    <property type="entry name" value="Bact_Acetyltransf"/>
</dbReference>
<keyword evidence="1" id="KW-0808">Transferase</keyword>
<dbReference type="PROSITE" id="PS51186">
    <property type="entry name" value="GNAT"/>
    <property type="match status" value="1"/>
</dbReference>
<accession>A0ABD5EBW7</accession>
<evidence type="ECO:0000259" key="4">
    <source>
        <dbReference type="PROSITE" id="PS51186"/>
    </source>
</evidence>
<reference evidence="6" key="1">
    <citation type="submission" date="2023-07" db="EMBL/GenBank/DDBJ databases">
        <title>30 novel species of actinomycetes from the DSMZ collection.</title>
        <authorList>
            <person name="Nouioui I."/>
        </authorList>
    </citation>
    <scope>NUCLEOTIDE SEQUENCE [LARGE SCALE GENOMIC DNA]</scope>
    <source>
        <strain evidence="6">DSM 41982</strain>
    </source>
</reference>
<dbReference type="SUPFAM" id="SSF55729">
    <property type="entry name" value="Acyl-CoA N-acyltransferases (Nat)"/>
    <property type="match status" value="1"/>
</dbReference>
<feature type="region of interest" description="Disordered" evidence="3">
    <location>
        <begin position="173"/>
        <end position="193"/>
    </location>
</feature>
<comment type="caution">
    <text evidence="5">The sequence shown here is derived from an EMBL/GenBank/DDBJ whole genome shotgun (WGS) entry which is preliminary data.</text>
</comment>
<dbReference type="InterPro" id="IPR016181">
    <property type="entry name" value="Acyl_CoA_acyltransferase"/>
</dbReference>
<dbReference type="PANTHER" id="PTHR43877">
    <property type="entry name" value="AMINOALKYLPHOSPHONATE N-ACETYLTRANSFERASE-RELATED-RELATED"/>
    <property type="match status" value="1"/>
</dbReference>
<evidence type="ECO:0000313" key="6">
    <source>
        <dbReference type="Proteomes" id="UP001183607"/>
    </source>
</evidence>
<dbReference type="RefSeq" id="WP_007825400.1">
    <property type="nucleotide sequence ID" value="NZ_JAVRER010000051.1"/>
</dbReference>
<evidence type="ECO:0000256" key="2">
    <source>
        <dbReference type="ARBA" id="ARBA00023315"/>
    </source>
</evidence>
<dbReference type="Gene3D" id="3.40.630.30">
    <property type="match status" value="1"/>
</dbReference>
<dbReference type="Pfam" id="PF00583">
    <property type="entry name" value="Acetyltransf_1"/>
    <property type="match status" value="1"/>
</dbReference>
<evidence type="ECO:0000256" key="1">
    <source>
        <dbReference type="ARBA" id="ARBA00022679"/>
    </source>
</evidence>
<sequence length="193" mass="21079">MLIETLLPPADDPLALPAPVLLELTELYASDKEFQQLSGDFPDPEHIRPEQVAASLAEELSHPDAEVLLARSRGRLVGLAATLRHHPSRPDDPDPWIGLLMIDGRARRQGHGRRLTRAVEDRFREEGRTGVRLAVLRGNATAMAFWTALGYEVVDERPDLRRGRPTYVLRKDLLGEPGVDGQAGGAGSEGSGA</sequence>
<proteinExistence type="predicted"/>
<evidence type="ECO:0000256" key="3">
    <source>
        <dbReference type="SAM" id="MobiDB-lite"/>
    </source>
</evidence>
<dbReference type="AlphaFoldDB" id="A0ABD5EBW7"/>
<dbReference type="GO" id="GO:0016746">
    <property type="term" value="F:acyltransferase activity"/>
    <property type="evidence" value="ECO:0007669"/>
    <property type="project" value="UniProtKB-KW"/>
</dbReference>
<dbReference type="Proteomes" id="UP001183607">
    <property type="component" value="Unassembled WGS sequence"/>
</dbReference>